<evidence type="ECO:0000256" key="1">
    <source>
        <dbReference type="ARBA" id="ARBA00004123"/>
    </source>
</evidence>
<feature type="region of interest" description="Disordered" evidence="7">
    <location>
        <begin position="634"/>
        <end position="654"/>
    </location>
</feature>
<dbReference type="GO" id="GO:0003713">
    <property type="term" value="F:transcription coactivator activity"/>
    <property type="evidence" value="ECO:0007669"/>
    <property type="project" value="TreeGrafter"/>
</dbReference>
<reference evidence="9 10" key="1">
    <citation type="submission" date="2019-04" db="EMBL/GenBank/DDBJ databases">
        <title>The sequence and de novo assembly of Takifugu bimaculatus genome using PacBio and Hi-C technologies.</title>
        <authorList>
            <person name="Xu P."/>
            <person name="Liu B."/>
            <person name="Zhou Z."/>
        </authorList>
    </citation>
    <scope>NUCLEOTIDE SEQUENCE [LARGE SCALE GENOMIC DNA]</scope>
    <source>
        <strain evidence="9">TB-2018</strain>
        <tissue evidence="9">Muscle</tissue>
    </source>
</reference>
<evidence type="ECO:0000256" key="4">
    <source>
        <dbReference type="ARBA" id="ARBA00023015"/>
    </source>
</evidence>
<dbReference type="InterPro" id="IPR021643">
    <property type="entry name" value="Mediator_Med13_N"/>
</dbReference>
<evidence type="ECO:0000256" key="6">
    <source>
        <dbReference type="ARBA" id="ARBA00023242"/>
    </source>
</evidence>
<feature type="region of interest" description="Disordered" evidence="7">
    <location>
        <begin position="298"/>
        <end position="336"/>
    </location>
</feature>
<feature type="compositionally biased region" description="Acidic residues" evidence="7">
    <location>
        <begin position="696"/>
        <end position="714"/>
    </location>
</feature>
<protein>
    <recommendedName>
        <fullName evidence="8">Mediator complex subunit Med13 N-terminal domain-containing protein</fullName>
    </recommendedName>
</protein>
<keyword evidence="3" id="KW-0678">Repressor</keyword>
<feature type="region of interest" description="Disordered" evidence="7">
    <location>
        <begin position="423"/>
        <end position="488"/>
    </location>
</feature>
<evidence type="ECO:0000313" key="9">
    <source>
        <dbReference type="EMBL" id="TNN01727.1"/>
    </source>
</evidence>
<keyword evidence="6" id="KW-0539">Nucleus</keyword>
<comment type="similarity">
    <text evidence="2">Belongs to the Mediator complex subunit 13 family.</text>
</comment>
<feature type="compositionally biased region" description="Polar residues" evidence="7">
    <location>
        <begin position="431"/>
        <end position="448"/>
    </location>
</feature>
<evidence type="ECO:0000313" key="10">
    <source>
        <dbReference type="Proteomes" id="UP000516260"/>
    </source>
</evidence>
<gene>
    <name evidence="9" type="ORF">fugu_011109</name>
</gene>
<evidence type="ECO:0000256" key="7">
    <source>
        <dbReference type="SAM" id="MobiDB-lite"/>
    </source>
</evidence>
<keyword evidence="10" id="KW-1185">Reference proteome</keyword>
<comment type="subcellular location">
    <subcellularLocation>
        <location evidence="1">Nucleus</location>
    </subcellularLocation>
</comment>
<dbReference type="PANTHER" id="PTHR48249">
    <property type="entry name" value="MEDIATOR OF RNA POLYMERASE II TRANSCRIPTION SUBUNIT 13"/>
    <property type="match status" value="1"/>
</dbReference>
<dbReference type="EMBL" id="SWLE01000003">
    <property type="protein sequence ID" value="TNN01727.1"/>
    <property type="molecule type" value="Genomic_DNA"/>
</dbReference>
<proteinExistence type="inferred from homology"/>
<keyword evidence="4" id="KW-0805">Transcription regulation</keyword>
<organism evidence="9 10">
    <name type="scientific">Takifugu bimaculatus</name>
    <dbReference type="NCBI Taxonomy" id="433685"/>
    <lineage>
        <taxon>Eukaryota</taxon>
        <taxon>Metazoa</taxon>
        <taxon>Chordata</taxon>
        <taxon>Craniata</taxon>
        <taxon>Vertebrata</taxon>
        <taxon>Euteleostomi</taxon>
        <taxon>Actinopterygii</taxon>
        <taxon>Neopterygii</taxon>
        <taxon>Teleostei</taxon>
        <taxon>Neoteleostei</taxon>
        <taxon>Acanthomorphata</taxon>
        <taxon>Eupercaria</taxon>
        <taxon>Tetraodontiformes</taxon>
        <taxon>Tetradontoidea</taxon>
        <taxon>Tetraodontidae</taxon>
        <taxon>Takifugu</taxon>
    </lineage>
</organism>
<keyword evidence="5" id="KW-0804">Transcription</keyword>
<dbReference type="GO" id="GO:0016592">
    <property type="term" value="C:mediator complex"/>
    <property type="evidence" value="ECO:0007669"/>
    <property type="project" value="TreeGrafter"/>
</dbReference>
<feature type="compositionally biased region" description="Polar residues" evidence="7">
    <location>
        <begin position="298"/>
        <end position="312"/>
    </location>
</feature>
<feature type="region of interest" description="Disordered" evidence="7">
    <location>
        <begin position="502"/>
        <end position="598"/>
    </location>
</feature>
<dbReference type="Pfam" id="PF11597">
    <property type="entry name" value="Med13_N"/>
    <property type="match status" value="1"/>
</dbReference>
<feature type="domain" description="Mediator complex subunit Med13 N-terminal" evidence="8">
    <location>
        <begin position="11"/>
        <end position="221"/>
    </location>
</feature>
<sequence length="912" mass="101085">MNPCFVPNGASLEDCHSNLFCLADLTGIKWRRFVWQGPTSSPILFPVTEEDPILCSFSRCMAADVLSVWRRHHTPGRRELWLFWWGDDPSFAELIHNELSSEEDGEWESGLSYECRTLLFKAIHNLLERCLMNRGFVRIGKWFVKPYQKEEKSINKSEHLSCAFTFFVHGDSNVCTSVEIAQHQPLQRLSEEHLSLAQQSSSPLQVILSPYGLNGTLTGQAFKMSDHPTQKLIEEWRQFYPISPNPKEVPEDKMEDSDWEDDSLAAVEVLVAGVRMVYPSCLVLLPLTDLPAVVPQGSANTSGSMCGAQQGQAAHRDPAISSVTLTPPTSPEEAQADYQLAQRWPKLSSASDGYSSNNTLHGGKIPRRMAGQMVETVWQEYHLNRTGHKRKFPTLTNGTSEEEPDRTGIWDFVESTHGLHCNCLRHKNPKQRSNSTSGHPPSSGQLSQPIPKHKLGEKLEKSEKQQKRPQTPFHHRSSVSEEQALEPQTQRLCLRPQEEGSYPSLHHVDAVPSKAPTLHTHGPPADLGGSPPPPPLSPHLCDHADSDGTPGGMKNSSTPIHQSFYPPSVEPCILPQKGSSEEPQHENAPLPLPFPPSYSETLEPTMFVGSAVNPNEDTTHNPWKYFNLPRKKAFNFPTPQLPVDKTRDDTGGTESVSSITEVMSSSTHPLKVSQELIKTYTQRRNSHLVSTPGDAEQSDEPDPYAFVEGDDEFPFTEKKDKPGTEKDGVKKHKGDDGSGTSADDGQGPAGNKPSASTSLIHVNDLAVSYSDLDKIFNSDEDELAVSVNSVAQRFYFLYQVFGNCCRILLICWITGSADLHQMFPTPPSLDQPGYSPMNSGTKDSLEAGADGSLLNNHFKMEVEEGFCSPKPSDIKDFSFVYKAETSQMFVGCSMYAPLKTLPSQCLLPYQAA</sequence>
<feature type="compositionally biased region" description="Basic and acidic residues" evidence="7">
    <location>
        <begin position="715"/>
        <end position="736"/>
    </location>
</feature>
<feature type="region of interest" description="Disordered" evidence="7">
    <location>
        <begin position="685"/>
        <end position="757"/>
    </location>
</feature>
<accession>A0A4Z2CBW8</accession>
<dbReference type="PANTHER" id="PTHR48249:SF4">
    <property type="entry name" value="MEDIATOR OF RNA POLYMERASE II TRANSCRIPTION SUBUNIT 13"/>
    <property type="match status" value="1"/>
</dbReference>
<dbReference type="AlphaFoldDB" id="A0A4Z2CBW8"/>
<evidence type="ECO:0000259" key="8">
    <source>
        <dbReference type="Pfam" id="PF11597"/>
    </source>
</evidence>
<dbReference type="InterPro" id="IPR051139">
    <property type="entry name" value="Mediator_complx_sub13"/>
</dbReference>
<evidence type="ECO:0000256" key="3">
    <source>
        <dbReference type="ARBA" id="ARBA00022491"/>
    </source>
</evidence>
<feature type="compositionally biased region" description="Basic and acidic residues" evidence="7">
    <location>
        <begin position="454"/>
        <end position="466"/>
    </location>
</feature>
<name>A0A4Z2CBW8_9TELE</name>
<dbReference type="Proteomes" id="UP000516260">
    <property type="component" value="Chromosome 11"/>
</dbReference>
<evidence type="ECO:0000256" key="5">
    <source>
        <dbReference type="ARBA" id="ARBA00023163"/>
    </source>
</evidence>
<comment type="caution">
    <text evidence="9">The sequence shown here is derived from an EMBL/GenBank/DDBJ whole genome shotgun (WGS) entry which is preliminary data.</text>
</comment>
<evidence type="ECO:0000256" key="2">
    <source>
        <dbReference type="ARBA" id="ARBA00009354"/>
    </source>
</evidence>
<dbReference type="GO" id="GO:0045944">
    <property type="term" value="P:positive regulation of transcription by RNA polymerase II"/>
    <property type="evidence" value="ECO:0007669"/>
    <property type="project" value="TreeGrafter"/>
</dbReference>